<feature type="compositionally biased region" description="Polar residues" evidence="1">
    <location>
        <begin position="535"/>
        <end position="545"/>
    </location>
</feature>
<dbReference type="EMBL" id="SNRW01000053">
    <property type="protein sequence ID" value="KAA6403856.1"/>
    <property type="molecule type" value="Genomic_DNA"/>
</dbReference>
<feature type="region of interest" description="Disordered" evidence="1">
    <location>
        <begin position="168"/>
        <end position="368"/>
    </location>
</feature>
<dbReference type="GO" id="GO:0005524">
    <property type="term" value="F:ATP binding"/>
    <property type="evidence" value="ECO:0007669"/>
    <property type="project" value="InterPro"/>
</dbReference>
<feature type="compositionally biased region" description="Polar residues" evidence="1">
    <location>
        <begin position="218"/>
        <end position="247"/>
    </location>
</feature>
<evidence type="ECO:0000256" key="1">
    <source>
        <dbReference type="SAM" id="MobiDB-lite"/>
    </source>
</evidence>
<dbReference type="PANTHER" id="PTHR13275">
    <property type="entry name" value="YL-1 PROTEIN TRANSCRIPTION FACTOR-LIKE 1"/>
    <property type="match status" value="1"/>
</dbReference>
<evidence type="ECO:0000313" key="4">
    <source>
        <dbReference type="Proteomes" id="UP000324800"/>
    </source>
</evidence>
<protein>
    <recommendedName>
        <fullName evidence="2">Protein kinase domain-containing protein</fullName>
    </recommendedName>
</protein>
<dbReference type="GO" id="GO:0004672">
    <property type="term" value="F:protein kinase activity"/>
    <property type="evidence" value="ECO:0007669"/>
    <property type="project" value="InterPro"/>
</dbReference>
<name>A0A5J4XAM7_9EUKA</name>
<dbReference type="Proteomes" id="UP000324800">
    <property type="component" value="Unassembled WGS sequence"/>
</dbReference>
<dbReference type="PROSITE" id="PS50011">
    <property type="entry name" value="PROTEIN_KINASE_DOM"/>
    <property type="match status" value="1"/>
</dbReference>
<comment type="caution">
    <text evidence="3">The sequence shown here is derived from an EMBL/GenBank/DDBJ whole genome shotgun (WGS) entry which is preliminary data.</text>
</comment>
<dbReference type="PANTHER" id="PTHR13275:SF4">
    <property type="entry name" value="VACUOLAR PROTEIN SORTING-ASSOCIATED PROTEIN 72 HOMOLOG"/>
    <property type="match status" value="1"/>
</dbReference>
<sequence>MNFFCCCGQRESATEHDRKEKIARFTSQIMDEKRIKMMRNLEVQPEIFLHDEMPRLDENTGISLLERKYLLLAKNKRLITLQKYVAERNISGGNRLTDEERRMVVCEYDPHPGLLDIDKLTQQGGIDGLITSNKLITIQMEEIGRDMLKDNERAHRIASEIAILEAGDEEQKKDKVELDDDTSDSDAKSLSVSEQKKKKNENQKQKVKEQKEKEDGIQPQQENVKENINNNTEVNQQTKQDDIQPTQIKKLEEGQNEQQRNPDDTKESKILNANSNGSNTNGDIKQNESQNKPQQPLYKLIVQQSNDIKPKEISMESNTGGKDEQPSEDDDDEESSSEEDDKTSQEEGDEDDDNEEDDESEEDDYEPERFGAVALAGMLRMHAEIMRQHPQLTYCTDILRTKGRFEIHTAVKRNKDLLVHLLPIGSVQYSNKESGEEGRQQLGWILSQGYGWARGGSIYTELNTIGDTVTFTRRGCLGSGASGAVCRCEVTKVESIKSENEKDKDDIQKEKDKDDIQKEKDIINEKSKEDEQKNNNEQLGINENQNIEKDKEKTDEILIDNKNVDQIEKDEQKQEIEKVQQKDDDKVEDKDTEVNKCEQLNEQEKQKEKKIKEEEKEKEQLKEIKQKEENDDKIMQLKEIQKPILKLLSNDDQTKGADNAEKEESKEKVALTGFRLGDFIVEKRFHQGEWRDFRRERWILQTLSNQLKIETVPLLLHNNNGALRMHILPRGRRIRPFDLCKEFMIEMCLTLRILHKLGYVHRDFRPANLIVALGSSDQEWRNRRIFLIDFAMCACMYDKKAQKWSDVTYHRFAGTIHYAGDDLLEQLATQQRIHGKKNKYAITCRQDLESFVRCWYSLHKDIVKQVGDADRGLEKQFVPERARAVMQFWAGVYLEQPWANMMKCAQEEDYEGIIQAILELEDVLFWPSRQQTTPVLAELPVFKGVRRAQNQKYINKNAIKQQNPSKT</sequence>
<evidence type="ECO:0000259" key="2">
    <source>
        <dbReference type="PROSITE" id="PS50011"/>
    </source>
</evidence>
<evidence type="ECO:0000313" key="3">
    <source>
        <dbReference type="EMBL" id="KAA6403856.1"/>
    </source>
</evidence>
<organism evidence="3 4">
    <name type="scientific">Streblomastix strix</name>
    <dbReference type="NCBI Taxonomy" id="222440"/>
    <lineage>
        <taxon>Eukaryota</taxon>
        <taxon>Metamonada</taxon>
        <taxon>Preaxostyla</taxon>
        <taxon>Oxymonadida</taxon>
        <taxon>Streblomastigidae</taxon>
        <taxon>Streblomastix</taxon>
    </lineage>
</organism>
<dbReference type="SUPFAM" id="SSF56112">
    <property type="entry name" value="Protein kinase-like (PK-like)"/>
    <property type="match status" value="1"/>
</dbReference>
<feature type="region of interest" description="Disordered" evidence="1">
    <location>
        <begin position="497"/>
        <end position="616"/>
    </location>
</feature>
<feature type="compositionally biased region" description="Basic and acidic residues" evidence="1">
    <location>
        <begin position="562"/>
        <end position="596"/>
    </location>
</feature>
<feature type="compositionally biased region" description="Basic and acidic residues" evidence="1">
    <location>
        <begin position="497"/>
        <end position="534"/>
    </location>
</feature>
<dbReference type="PROSITE" id="PS00109">
    <property type="entry name" value="PROTEIN_KINASE_TYR"/>
    <property type="match status" value="1"/>
</dbReference>
<dbReference type="Gene3D" id="1.10.510.10">
    <property type="entry name" value="Transferase(Phosphotransferase) domain 1"/>
    <property type="match status" value="1"/>
</dbReference>
<feature type="compositionally biased region" description="Polar residues" evidence="1">
    <location>
        <begin position="271"/>
        <end position="294"/>
    </location>
</feature>
<feature type="compositionally biased region" description="Basic and acidic residues" evidence="1">
    <location>
        <begin position="260"/>
        <end position="269"/>
    </location>
</feature>
<gene>
    <name evidence="3" type="ORF">EZS28_000621</name>
</gene>
<dbReference type="AlphaFoldDB" id="A0A5J4XAM7"/>
<feature type="compositionally biased region" description="Basic and acidic residues" evidence="1">
    <location>
        <begin position="546"/>
        <end position="556"/>
    </location>
</feature>
<dbReference type="InterPro" id="IPR008266">
    <property type="entry name" value="Tyr_kinase_AS"/>
</dbReference>
<feature type="compositionally biased region" description="Basic and acidic residues" evidence="1">
    <location>
        <begin position="602"/>
        <end position="616"/>
    </location>
</feature>
<dbReference type="SMART" id="SM00220">
    <property type="entry name" value="S_TKc"/>
    <property type="match status" value="1"/>
</dbReference>
<accession>A0A5J4XAM7</accession>
<dbReference type="GO" id="GO:0005634">
    <property type="term" value="C:nucleus"/>
    <property type="evidence" value="ECO:0007669"/>
    <property type="project" value="TreeGrafter"/>
</dbReference>
<dbReference type="InterPro" id="IPR011009">
    <property type="entry name" value="Kinase-like_dom_sf"/>
</dbReference>
<dbReference type="InterPro" id="IPR000719">
    <property type="entry name" value="Prot_kinase_dom"/>
</dbReference>
<dbReference type="OrthoDB" id="10252171at2759"/>
<reference evidence="3 4" key="1">
    <citation type="submission" date="2019-03" db="EMBL/GenBank/DDBJ databases">
        <title>Single cell metagenomics reveals metabolic interactions within the superorganism composed of flagellate Streblomastix strix and complex community of Bacteroidetes bacteria on its surface.</title>
        <authorList>
            <person name="Treitli S.C."/>
            <person name="Kolisko M."/>
            <person name="Husnik F."/>
            <person name="Keeling P."/>
            <person name="Hampl V."/>
        </authorList>
    </citation>
    <scope>NUCLEOTIDE SEQUENCE [LARGE SCALE GENOMIC DNA]</scope>
    <source>
        <strain evidence="3">ST1C</strain>
    </source>
</reference>
<feature type="compositionally biased region" description="Acidic residues" evidence="1">
    <location>
        <begin position="326"/>
        <end position="366"/>
    </location>
</feature>
<feature type="compositionally biased region" description="Basic and acidic residues" evidence="1">
    <location>
        <begin position="200"/>
        <end position="216"/>
    </location>
</feature>
<feature type="domain" description="Protein kinase" evidence="2">
    <location>
        <begin position="471"/>
        <end position="967"/>
    </location>
</feature>
<proteinExistence type="predicted"/>